<protein>
    <submittedName>
        <fullName evidence="1">Uncharacterized protein</fullName>
    </submittedName>
</protein>
<accession>A0ABW3ZYH9</accession>
<organism evidence="1 2">
    <name type="scientific">Lentibacillus salinarum</name>
    <dbReference type="NCBI Taxonomy" id="446820"/>
    <lineage>
        <taxon>Bacteria</taxon>
        <taxon>Bacillati</taxon>
        <taxon>Bacillota</taxon>
        <taxon>Bacilli</taxon>
        <taxon>Bacillales</taxon>
        <taxon>Bacillaceae</taxon>
        <taxon>Lentibacillus</taxon>
    </lineage>
</organism>
<evidence type="ECO:0000313" key="1">
    <source>
        <dbReference type="EMBL" id="MFD1363481.1"/>
    </source>
</evidence>
<dbReference type="EMBL" id="JBHTNH010000058">
    <property type="protein sequence ID" value="MFD1363481.1"/>
    <property type="molecule type" value="Genomic_DNA"/>
</dbReference>
<dbReference type="Proteomes" id="UP001597178">
    <property type="component" value="Unassembled WGS sequence"/>
</dbReference>
<evidence type="ECO:0000313" key="2">
    <source>
        <dbReference type="Proteomes" id="UP001597178"/>
    </source>
</evidence>
<sequence>MDLLKKPDELLSEIKALDAEHPQVFQKIYSEYVKQVSWKFFSPNDIPDDKMFFDASWPYSPLFIP</sequence>
<comment type="caution">
    <text evidence="1">The sequence shown here is derived from an EMBL/GenBank/DDBJ whole genome shotgun (WGS) entry which is preliminary data.</text>
</comment>
<name>A0ABW3ZYH9_9BACI</name>
<proteinExistence type="predicted"/>
<reference evidence="2" key="1">
    <citation type="journal article" date="2019" name="Int. J. Syst. Evol. Microbiol.">
        <title>The Global Catalogue of Microorganisms (GCM) 10K type strain sequencing project: providing services to taxonomists for standard genome sequencing and annotation.</title>
        <authorList>
            <consortium name="The Broad Institute Genomics Platform"/>
            <consortium name="The Broad Institute Genome Sequencing Center for Infectious Disease"/>
            <person name="Wu L."/>
            <person name="Ma J."/>
        </authorList>
    </citation>
    <scope>NUCLEOTIDE SEQUENCE [LARGE SCALE GENOMIC DNA]</scope>
    <source>
        <strain evidence="2">CCUG 54822</strain>
    </source>
</reference>
<keyword evidence="2" id="KW-1185">Reference proteome</keyword>
<gene>
    <name evidence="1" type="ORF">ACFQ4A_17900</name>
</gene>